<evidence type="ECO:0000256" key="5">
    <source>
        <dbReference type="ARBA" id="ARBA00023065"/>
    </source>
</evidence>
<gene>
    <name evidence="11" type="ORF">SG35_023490</name>
</gene>
<keyword evidence="9" id="KW-0407">Ion channel</keyword>
<keyword evidence="3 10" id="KW-0812">Transmembrane</keyword>
<evidence type="ECO:0000313" key="11">
    <source>
        <dbReference type="EMBL" id="WDE01997.1"/>
    </source>
</evidence>
<accession>A0AAE9YYL2</accession>
<dbReference type="InterPro" id="IPR050368">
    <property type="entry name" value="ClC-type_chloride_channel"/>
</dbReference>
<dbReference type="Gene3D" id="1.10.3080.10">
    <property type="entry name" value="Clc chloride channel"/>
    <property type="match status" value="1"/>
</dbReference>
<evidence type="ECO:0000256" key="7">
    <source>
        <dbReference type="ARBA" id="ARBA00023173"/>
    </source>
</evidence>
<evidence type="ECO:0000256" key="4">
    <source>
        <dbReference type="ARBA" id="ARBA00022989"/>
    </source>
</evidence>
<dbReference type="InterPro" id="IPR014743">
    <property type="entry name" value="Cl-channel_core"/>
</dbReference>
<evidence type="ECO:0000256" key="1">
    <source>
        <dbReference type="ARBA" id="ARBA00004141"/>
    </source>
</evidence>
<feature type="transmembrane region" description="Helical" evidence="10">
    <location>
        <begin position="252"/>
        <end position="272"/>
    </location>
</feature>
<evidence type="ECO:0000256" key="10">
    <source>
        <dbReference type="SAM" id="Phobius"/>
    </source>
</evidence>
<keyword evidence="12" id="KW-1185">Reference proteome</keyword>
<protein>
    <submittedName>
        <fullName evidence="11">Chloride channel protein</fullName>
    </submittedName>
</protein>
<feature type="transmembrane region" description="Helical" evidence="10">
    <location>
        <begin position="222"/>
        <end position="246"/>
    </location>
</feature>
<dbReference type="PANTHER" id="PTHR43427:SF6">
    <property type="entry name" value="CHLORIDE CHANNEL PROTEIN CLC-E"/>
    <property type="match status" value="1"/>
</dbReference>
<evidence type="ECO:0000256" key="2">
    <source>
        <dbReference type="ARBA" id="ARBA00022448"/>
    </source>
</evidence>
<sequence>MALPKTSWQLCLLAIIGGAVSALLVILFTLSIDLLQQFYLTKLGDYTSLSGISRLLLPIIGVCGILLFAWLTGYHYLRAGIPFVLHRLKVSYGIIPLKNTLNQFVGGVIALSTGFSLGKEGPAVHLGAACCGYLGSKLHLPFNSIRTLSACGVAAGIAACFNTPVAAVIFVMEVILREYKVHMFIPVMLSAIVGSMITRGFLGQAHELEFFTNVAFGPEHYLPLILLGVLLGCLASAFNHQLVLIIKYFQRWHITIRLLIAAVITGILGYFAPYAMGIDSSAISFTLANQDQLSVLLLLLLAKFLMTIFAIGLGVPGGIIGPILGIGAIAGTCSALVIMQLLPGEYVASDFALMGMAGFMAATLNAPLAALLAVVELSNQVELIIPAMLSIASSCLIAGQFFRNRSVFLMQLDVQQLSYRKPPIESSLQKIGVAGAMKTEFDLLENPSPQTLAQALTSAENKALIIKKPLQNSNDYYFAEFNVPNQDPSAETVVKHKMTPLSSQETLAEAYLALGEARCGAVYIYHREADNILGYITFEQIRRYLLEGKLRS</sequence>
<dbReference type="Proteomes" id="UP000032568">
    <property type="component" value="Chromosome"/>
</dbReference>
<dbReference type="EMBL" id="CP059735">
    <property type="protein sequence ID" value="WDE01997.1"/>
    <property type="molecule type" value="Genomic_DNA"/>
</dbReference>
<keyword evidence="5" id="KW-0406">Ion transport</keyword>
<comment type="subcellular location">
    <subcellularLocation>
        <location evidence="1">Membrane</location>
        <topology evidence="1">Multi-pass membrane protein</topology>
    </subcellularLocation>
</comment>
<dbReference type="GO" id="GO:0034707">
    <property type="term" value="C:chloride channel complex"/>
    <property type="evidence" value="ECO:0007669"/>
    <property type="project" value="UniProtKB-KW"/>
</dbReference>
<dbReference type="InterPro" id="IPR001807">
    <property type="entry name" value="ClC"/>
</dbReference>
<evidence type="ECO:0000256" key="8">
    <source>
        <dbReference type="ARBA" id="ARBA00023214"/>
    </source>
</evidence>
<keyword evidence="2" id="KW-0813">Transport</keyword>
<feature type="transmembrane region" description="Helical" evidence="10">
    <location>
        <begin position="147"/>
        <end position="171"/>
    </location>
</feature>
<feature type="transmembrane region" description="Helical" evidence="10">
    <location>
        <begin position="55"/>
        <end position="77"/>
    </location>
</feature>
<proteinExistence type="predicted"/>
<dbReference type="PANTHER" id="PTHR43427">
    <property type="entry name" value="CHLORIDE CHANNEL PROTEIN CLC-E"/>
    <property type="match status" value="1"/>
</dbReference>
<reference evidence="11 12" key="1">
    <citation type="journal article" date="2015" name="Genome Announc.">
        <title>Draft Genome Sequences of Marine Isolates of Thalassomonas viridans and Thalassomonas actiniarum.</title>
        <authorList>
            <person name="Olonade I."/>
            <person name="van Zyl L.J."/>
            <person name="Trindade M."/>
        </authorList>
    </citation>
    <scope>NUCLEOTIDE SEQUENCE [LARGE SCALE GENOMIC DNA]</scope>
    <source>
        <strain evidence="11 12">A5K-106</strain>
    </source>
</reference>
<feature type="transmembrane region" description="Helical" evidence="10">
    <location>
        <begin position="183"/>
        <end position="202"/>
    </location>
</feature>
<feature type="transmembrane region" description="Helical" evidence="10">
    <location>
        <begin position="12"/>
        <end position="35"/>
    </location>
</feature>
<organism evidence="11 12">
    <name type="scientific">Thalassomonas actiniarum</name>
    <dbReference type="NCBI Taxonomy" id="485447"/>
    <lineage>
        <taxon>Bacteria</taxon>
        <taxon>Pseudomonadati</taxon>
        <taxon>Pseudomonadota</taxon>
        <taxon>Gammaproteobacteria</taxon>
        <taxon>Alteromonadales</taxon>
        <taxon>Colwelliaceae</taxon>
        <taxon>Thalassomonas</taxon>
    </lineage>
</organism>
<dbReference type="GO" id="GO:0005254">
    <property type="term" value="F:chloride channel activity"/>
    <property type="evidence" value="ECO:0007669"/>
    <property type="project" value="UniProtKB-KW"/>
</dbReference>
<dbReference type="AlphaFoldDB" id="A0AAE9YYL2"/>
<feature type="transmembrane region" description="Helical" evidence="10">
    <location>
        <begin position="319"/>
        <end position="339"/>
    </location>
</feature>
<feature type="transmembrane region" description="Helical" evidence="10">
    <location>
        <begin position="293"/>
        <end position="313"/>
    </location>
</feature>
<dbReference type="PRINTS" id="PR00762">
    <property type="entry name" value="CLCHANNEL"/>
</dbReference>
<dbReference type="KEGG" id="tact:SG35_023490"/>
<evidence type="ECO:0000256" key="6">
    <source>
        <dbReference type="ARBA" id="ARBA00023136"/>
    </source>
</evidence>
<keyword evidence="4 10" id="KW-1133">Transmembrane helix</keyword>
<evidence type="ECO:0000256" key="3">
    <source>
        <dbReference type="ARBA" id="ARBA00022692"/>
    </source>
</evidence>
<feature type="transmembrane region" description="Helical" evidence="10">
    <location>
        <begin position="383"/>
        <end position="402"/>
    </location>
</feature>
<evidence type="ECO:0000256" key="9">
    <source>
        <dbReference type="ARBA" id="ARBA00023303"/>
    </source>
</evidence>
<keyword evidence="7" id="KW-0869">Chloride channel</keyword>
<feature type="transmembrane region" description="Helical" evidence="10">
    <location>
        <begin position="351"/>
        <end position="377"/>
    </location>
</feature>
<dbReference type="Pfam" id="PF00654">
    <property type="entry name" value="Voltage_CLC"/>
    <property type="match status" value="1"/>
</dbReference>
<reference evidence="11 12" key="2">
    <citation type="journal article" date="2022" name="Mar. Drugs">
        <title>Bioassay-Guided Fractionation Leads to the Detection of Cholic Acid Generated by the Rare Thalassomonas sp.</title>
        <authorList>
            <person name="Pheiffer F."/>
            <person name="Schneider Y.K."/>
            <person name="Hansen E.H."/>
            <person name="Andersen J.H."/>
            <person name="Isaksson J."/>
            <person name="Busche T."/>
            <person name="R C."/>
            <person name="Kalinowski J."/>
            <person name="Zyl L.V."/>
            <person name="Trindade M."/>
        </authorList>
    </citation>
    <scope>NUCLEOTIDE SEQUENCE [LARGE SCALE GENOMIC DNA]</scope>
    <source>
        <strain evidence="11 12">A5K-106</strain>
    </source>
</reference>
<keyword evidence="6 10" id="KW-0472">Membrane</keyword>
<name>A0AAE9YYL2_9GAMM</name>
<keyword evidence="8" id="KW-0868">Chloride</keyword>
<evidence type="ECO:0000313" key="12">
    <source>
        <dbReference type="Proteomes" id="UP000032568"/>
    </source>
</evidence>
<dbReference type="SUPFAM" id="SSF81340">
    <property type="entry name" value="Clc chloride channel"/>
    <property type="match status" value="1"/>
</dbReference>
<dbReference type="CDD" id="cd00400">
    <property type="entry name" value="Voltage_gated_ClC"/>
    <property type="match status" value="1"/>
</dbReference>